<evidence type="ECO:0000256" key="1">
    <source>
        <dbReference type="ARBA" id="ARBA00009100"/>
    </source>
</evidence>
<dbReference type="GO" id="GO:0006886">
    <property type="term" value="P:intracellular protein transport"/>
    <property type="evidence" value="ECO:0007669"/>
    <property type="project" value="InterPro"/>
</dbReference>
<dbReference type="PANTHER" id="PTHR12233">
    <property type="entry name" value="VACUOLAR PROTEIN SORTING 26 RELATED"/>
    <property type="match status" value="1"/>
</dbReference>
<evidence type="ECO:0000256" key="2">
    <source>
        <dbReference type="ARBA" id="ARBA00022448"/>
    </source>
</evidence>
<evidence type="ECO:0008006" key="5">
    <source>
        <dbReference type="Google" id="ProtNLM"/>
    </source>
</evidence>
<dbReference type="InterPro" id="IPR014752">
    <property type="entry name" value="Arrestin-like_C"/>
</dbReference>
<keyword evidence="3" id="KW-0653">Protein transport</keyword>
<dbReference type="AlphaFoldDB" id="A0A7S4MFI4"/>
<comment type="similarity">
    <text evidence="1">Belongs to the VPS26 family.</text>
</comment>
<proteinExistence type="inferred from homology"/>
<name>A0A7S4MFI4_9EUKA</name>
<dbReference type="EMBL" id="HBKP01011860">
    <property type="protein sequence ID" value="CAE2218928.1"/>
    <property type="molecule type" value="Transcribed_RNA"/>
</dbReference>
<dbReference type="InterPro" id="IPR028934">
    <property type="entry name" value="Vps26-related"/>
</dbReference>
<dbReference type="GO" id="GO:0030904">
    <property type="term" value="C:retromer complex"/>
    <property type="evidence" value="ECO:0007669"/>
    <property type="project" value="UniProtKB-ARBA"/>
</dbReference>
<organism evidence="4">
    <name type="scientific">Vannella robusta</name>
    <dbReference type="NCBI Taxonomy" id="1487602"/>
    <lineage>
        <taxon>Eukaryota</taxon>
        <taxon>Amoebozoa</taxon>
        <taxon>Discosea</taxon>
        <taxon>Flabellinia</taxon>
        <taxon>Vannellidae</taxon>
        <taxon>Vannella</taxon>
    </lineage>
</organism>
<dbReference type="Pfam" id="PF03643">
    <property type="entry name" value="Vps26"/>
    <property type="match status" value="1"/>
</dbReference>
<protein>
    <recommendedName>
        <fullName evidence="5">Vacuolar protein sorting-associated protein 26</fullName>
    </recommendedName>
</protein>
<dbReference type="FunFam" id="2.60.40.640:FF:000015">
    <property type="entry name" value="Vacuolar protein sorting-associated protein 26"/>
    <property type="match status" value="1"/>
</dbReference>
<sequence>MPFFLTAPCKAEIIFPKERELVEIKKKDGEAEEIPLYHSNDDIKGVAKIVLSGSNKKVDHHGISITLVGQIEMFYDRGDHFEFTSVSRELAPAGTLTEPEIEFPFDFTDIEKQYESYNGINVRLRYFIKVFVSVKNSLSDCSCEKDLWVRIIQPAPEINNSLKMEVGIEDTLHIEFEYQQAKYDLKGVIIGKIYFLLIRLKIKHMEIALLRRESAGSGPSLYNETETLLKYEIMEGAPVRGESVPVRLFLGGVDLTPTYRNVASKFSLKYYLNLVLIDQDDRRYFKQQEIILWRKD</sequence>
<evidence type="ECO:0000313" key="4">
    <source>
        <dbReference type="EMBL" id="CAE2218928.1"/>
    </source>
</evidence>
<accession>A0A7S4MFI4</accession>
<reference evidence="4" key="1">
    <citation type="submission" date="2021-01" db="EMBL/GenBank/DDBJ databases">
        <authorList>
            <person name="Corre E."/>
            <person name="Pelletier E."/>
            <person name="Niang G."/>
            <person name="Scheremetjew M."/>
            <person name="Finn R."/>
            <person name="Kale V."/>
            <person name="Holt S."/>
            <person name="Cochrane G."/>
            <person name="Meng A."/>
            <person name="Brown T."/>
            <person name="Cohen L."/>
        </authorList>
    </citation>
    <scope>NUCLEOTIDE SEQUENCE</scope>
    <source>
        <strain evidence="4">DIVA3 518/3/11/1/6</strain>
    </source>
</reference>
<gene>
    <name evidence="4" type="ORF">VSP0166_LOCUS8302</name>
</gene>
<evidence type="ECO:0000256" key="3">
    <source>
        <dbReference type="ARBA" id="ARBA00022927"/>
    </source>
</evidence>
<dbReference type="Gene3D" id="2.60.40.640">
    <property type="match status" value="2"/>
</dbReference>
<keyword evidence="2" id="KW-0813">Transport</keyword>